<dbReference type="AlphaFoldDB" id="A0A382MJ23"/>
<evidence type="ECO:0000313" key="1">
    <source>
        <dbReference type="EMBL" id="SVC47412.1"/>
    </source>
</evidence>
<accession>A0A382MJ23</accession>
<protein>
    <submittedName>
        <fullName evidence="1">Uncharacterized protein</fullName>
    </submittedName>
</protein>
<feature type="non-terminal residue" evidence="1">
    <location>
        <position position="160"/>
    </location>
</feature>
<gene>
    <name evidence="1" type="ORF">METZ01_LOCUS300266</name>
</gene>
<organism evidence="1">
    <name type="scientific">marine metagenome</name>
    <dbReference type="NCBI Taxonomy" id="408172"/>
    <lineage>
        <taxon>unclassified sequences</taxon>
        <taxon>metagenomes</taxon>
        <taxon>ecological metagenomes</taxon>
    </lineage>
</organism>
<reference evidence="1" key="1">
    <citation type="submission" date="2018-05" db="EMBL/GenBank/DDBJ databases">
        <authorList>
            <person name="Lanie J.A."/>
            <person name="Ng W.-L."/>
            <person name="Kazmierczak K.M."/>
            <person name="Andrzejewski T.M."/>
            <person name="Davidsen T.M."/>
            <person name="Wayne K.J."/>
            <person name="Tettelin H."/>
            <person name="Glass J.I."/>
            <person name="Rusch D."/>
            <person name="Podicherti R."/>
            <person name="Tsui H.-C.T."/>
            <person name="Winkler M.E."/>
        </authorList>
    </citation>
    <scope>NUCLEOTIDE SEQUENCE</scope>
</reference>
<dbReference type="EMBL" id="UINC01093192">
    <property type="protein sequence ID" value="SVC47412.1"/>
    <property type="molecule type" value="Genomic_DNA"/>
</dbReference>
<proteinExistence type="predicted"/>
<name>A0A382MJ23_9ZZZZ</name>
<sequence length="160" mass="17546">MSSRFPTHIIAGLGLVTSALGQTDKPAIPLVVEAPRVPAIGIELTGDVRTQLRKQTDALGLAIDALTRRHAGTPPLLRYLPDIQVYHKAVDWALMHQIFFKESEIKITEELLAEGNERAMQLAKGKMPWTRATGLVVRGYVSRLDDSVQPYGLVIPPSVS</sequence>